<comment type="similarity">
    <text evidence="1">Belongs to the transferase hexapeptide repeat family.</text>
</comment>
<dbReference type="EC" id="2.3.1.18" evidence="3"/>
<dbReference type="GO" id="GO:0008870">
    <property type="term" value="F:galactoside O-acetyltransferase activity"/>
    <property type="evidence" value="ECO:0007669"/>
    <property type="project" value="UniProtKB-EC"/>
</dbReference>
<keyword evidence="4" id="KW-1185">Reference proteome</keyword>
<evidence type="ECO:0000313" key="4">
    <source>
        <dbReference type="Proteomes" id="UP000494115"/>
    </source>
</evidence>
<dbReference type="EMBL" id="CADIKM010000004">
    <property type="protein sequence ID" value="CAB3781806.1"/>
    <property type="molecule type" value="Genomic_DNA"/>
</dbReference>
<name>A0A6S7B0U6_9BURK</name>
<dbReference type="CDD" id="cd04647">
    <property type="entry name" value="LbH_MAT_like"/>
    <property type="match status" value="1"/>
</dbReference>
<accession>A0A6S7B0U6</accession>
<dbReference type="InterPro" id="IPR011004">
    <property type="entry name" value="Trimer_LpxA-like_sf"/>
</dbReference>
<dbReference type="SUPFAM" id="SSF51161">
    <property type="entry name" value="Trimeric LpxA-like enzymes"/>
    <property type="match status" value="1"/>
</dbReference>
<keyword evidence="3" id="KW-0012">Acyltransferase</keyword>
<dbReference type="Gene3D" id="2.160.10.10">
    <property type="entry name" value="Hexapeptide repeat proteins"/>
    <property type="match status" value="1"/>
</dbReference>
<dbReference type="GO" id="GO:0005829">
    <property type="term" value="C:cytosol"/>
    <property type="evidence" value="ECO:0007669"/>
    <property type="project" value="TreeGrafter"/>
</dbReference>
<sequence>MNRLLDLVRNPLANLTLAILPATRGFALKRALLNTLGFEIGVGAKLTGGVKFYGRGRIAIGEDSWIGLGTLFIVAPDAAIVIGARCDIAPRVIFHTGSHRVGDHRRRAGAGYSQPITIADGSWVGTGSVVLGGSCIGSASILAAGATLLAGDYPADTLLAGCPATIKRAL</sequence>
<reference evidence="3 4" key="1">
    <citation type="submission" date="2020-04" db="EMBL/GenBank/DDBJ databases">
        <authorList>
            <person name="De Canck E."/>
        </authorList>
    </citation>
    <scope>NUCLEOTIDE SEQUENCE [LARGE SCALE GENOMIC DNA]</scope>
    <source>
        <strain evidence="3 4">LMG 28138</strain>
    </source>
</reference>
<proteinExistence type="inferred from homology"/>
<dbReference type="Proteomes" id="UP000494115">
    <property type="component" value="Unassembled WGS sequence"/>
</dbReference>
<dbReference type="InterPro" id="IPR051159">
    <property type="entry name" value="Hexapeptide_acetyltransf"/>
</dbReference>
<dbReference type="RefSeq" id="WP_175103959.1">
    <property type="nucleotide sequence ID" value="NZ_CADIKM010000004.1"/>
</dbReference>
<protein>
    <submittedName>
        <fullName evidence="3">Galactoside O-acetyltransferase</fullName>
        <ecNumber evidence="3">2.3.1.18</ecNumber>
    </submittedName>
</protein>
<dbReference type="PANTHER" id="PTHR23416:SF23">
    <property type="entry name" value="ACETYLTRANSFERASE C18B11.09C-RELATED"/>
    <property type="match status" value="1"/>
</dbReference>
<dbReference type="AlphaFoldDB" id="A0A6S7B0U6"/>
<dbReference type="PANTHER" id="PTHR23416">
    <property type="entry name" value="SIALIC ACID SYNTHASE-RELATED"/>
    <property type="match status" value="1"/>
</dbReference>
<evidence type="ECO:0000256" key="2">
    <source>
        <dbReference type="ARBA" id="ARBA00022679"/>
    </source>
</evidence>
<evidence type="ECO:0000256" key="1">
    <source>
        <dbReference type="ARBA" id="ARBA00007274"/>
    </source>
</evidence>
<keyword evidence="2 3" id="KW-0808">Transferase</keyword>
<gene>
    <name evidence="3" type="primary">lacA</name>
    <name evidence="3" type="ORF">LMG28138_01343</name>
</gene>
<organism evidence="3 4">
    <name type="scientific">Pararobbsia alpina</name>
    <dbReference type="NCBI Taxonomy" id="621374"/>
    <lineage>
        <taxon>Bacteria</taxon>
        <taxon>Pseudomonadati</taxon>
        <taxon>Pseudomonadota</taxon>
        <taxon>Betaproteobacteria</taxon>
        <taxon>Burkholderiales</taxon>
        <taxon>Burkholderiaceae</taxon>
        <taxon>Pararobbsia</taxon>
    </lineage>
</organism>
<evidence type="ECO:0000313" key="3">
    <source>
        <dbReference type="EMBL" id="CAB3781806.1"/>
    </source>
</evidence>